<dbReference type="OrthoDB" id="3941538at2759"/>
<evidence type="ECO:0000256" key="1">
    <source>
        <dbReference type="ARBA" id="ARBA00022857"/>
    </source>
</evidence>
<dbReference type="GO" id="GO:0003960">
    <property type="term" value="F:quinone reductase (NADPH) activity"/>
    <property type="evidence" value="ECO:0007669"/>
    <property type="project" value="TreeGrafter"/>
</dbReference>
<dbReference type="FunFam" id="3.40.50.720:FF:000244">
    <property type="entry name" value="quinone oxidoreductase"/>
    <property type="match status" value="1"/>
</dbReference>
<dbReference type="SMART" id="SM00829">
    <property type="entry name" value="PKS_ER"/>
    <property type="match status" value="1"/>
</dbReference>
<proteinExistence type="predicted"/>
<dbReference type="Pfam" id="PF08240">
    <property type="entry name" value="ADH_N"/>
    <property type="match status" value="1"/>
</dbReference>
<dbReference type="InterPro" id="IPR020843">
    <property type="entry name" value="ER"/>
</dbReference>
<keyword evidence="4" id="KW-1185">Reference proteome</keyword>
<keyword evidence="1" id="KW-0521">NADP</keyword>
<feature type="domain" description="Enoyl reductase (ER)" evidence="2">
    <location>
        <begin position="18"/>
        <end position="323"/>
    </location>
</feature>
<dbReference type="CDD" id="cd08253">
    <property type="entry name" value="zeta_crystallin"/>
    <property type="match status" value="1"/>
</dbReference>
<comment type="caution">
    <text evidence="3">The sequence shown here is derived from an EMBL/GenBank/DDBJ whole genome shotgun (WGS) entry which is preliminary data.</text>
</comment>
<dbReference type="PANTHER" id="PTHR44154:SF1">
    <property type="entry name" value="QUINONE OXIDOREDUCTASE"/>
    <property type="match status" value="1"/>
</dbReference>
<dbReference type="AlphaFoldDB" id="A0A1W0WWN3"/>
<dbReference type="Gene3D" id="3.40.50.720">
    <property type="entry name" value="NAD(P)-binding Rossmann-like Domain"/>
    <property type="match status" value="1"/>
</dbReference>
<organism evidence="3 4">
    <name type="scientific">Hypsibius exemplaris</name>
    <name type="common">Freshwater tardigrade</name>
    <dbReference type="NCBI Taxonomy" id="2072580"/>
    <lineage>
        <taxon>Eukaryota</taxon>
        <taxon>Metazoa</taxon>
        <taxon>Ecdysozoa</taxon>
        <taxon>Tardigrada</taxon>
        <taxon>Eutardigrada</taxon>
        <taxon>Parachela</taxon>
        <taxon>Hypsibioidea</taxon>
        <taxon>Hypsibiidae</taxon>
        <taxon>Hypsibius</taxon>
    </lineage>
</organism>
<name>A0A1W0WWN3_HYPEX</name>
<reference evidence="4" key="1">
    <citation type="submission" date="2017-01" db="EMBL/GenBank/DDBJ databases">
        <title>Comparative genomics of anhydrobiosis in the tardigrade Hypsibius dujardini.</title>
        <authorList>
            <person name="Yoshida Y."/>
            <person name="Koutsovoulos G."/>
            <person name="Laetsch D."/>
            <person name="Stevens L."/>
            <person name="Kumar S."/>
            <person name="Horikawa D."/>
            <person name="Ishino K."/>
            <person name="Komine S."/>
            <person name="Tomita M."/>
            <person name="Blaxter M."/>
            <person name="Arakawa K."/>
        </authorList>
    </citation>
    <scope>NUCLEOTIDE SEQUENCE [LARGE SCALE GENOMIC DNA]</scope>
    <source>
        <strain evidence="4">Z151</strain>
    </source>
</reference>
<dbReference type="SUPFAM" id="SSF50129">
    <property type="entry name" value="GroES-like"/>
    <property type="match status" value="1"/>
</dbReference>
<evidence type="ECO:0000259" key="2">
    <source>
        <dbReference type="SMART" id="SM00829"/>
    </source>
</evidence>
<gene>
    <name evidence="3" type="ORF">BV898_06375</name>
</gene>
<dbReference type="PANTHER" id="PTHR44154">
    <property type="entry name" value="QUINONE OXIDOREDUCTASE"/>
    <property type="match status" value="1"/>
</dbReference>
<dbReference type="GO" id="GO:0003730">
    <property type="term" value="F:mRNA 3'-UTR binding"/>
    <property type="evidence" value="ECO:0007669"/>
    <property type="project" value="TreeGrafter"/>
</dbReference>
<evidence type="ECO:0000313" key="3">
    <source>
        <dbReference type="EMBL" id="OQV19601.1"/>
    </source>
</evidence>
<dbReference type="EMBL" id="MTYJ01000037">
    <property type="protein sequence ID" value="OQV19601.1"/>
    <property type="molecule type" value="Genomic_DNA"/>
</dbReference>
<dbReference type="SUPFAM" id="SSF51735">
    <property type="entry name" value="NAD(P)-binding Rossmann-fold domains"/>
    <property type="match status" value="1"/>
</dbReference>
<dbReference type="GO" id="GO:0005829">
    <property type="term" value="C:cytosol"/>
    <property type="evidence" value="ECO:0007669"/>
    <property type="project" value="TreeGrafter"/>
</dbReference>
<dbReference type="InterPro" id="IPR036291">
    <property type="entry name" value="NAD(P)-bd_dom_sf"/>
</dbReference>
<dbReference type="Pfam" id="PF00107">
    <property type="entry name" value="ADH_zinc_N"/>
    <property type="match status" value="1"/>
</dbReference>
<dbReference type="InterPro" id="IPR051603">
    <property type="entry name" value="Zinc-ADH_QOR/CCCR"/>
</dbReference>
<protein>
    <submittedName>
        <fullName evidence="3">Quinone oxidoreductase</fullName>
    </submittedName>
</protein>
<dbReference type="InterPro" id="IPR013154">
    <property type="entry name" value="ADH-like_N"/>
</dbReference>
<dbReference type="Gene3D" id="3.90.180.10">
    <property type="entry name" value="Medium-chain alcohol dehydrogenases, catalytic domain"/>
    <property type="match status" value="1"/>
</dbReference>
<dbReference type="InterPro" id="IPR013149">
    <property type="entry name" value="ADH-like_C"/>
</dbReference>
<evidence type="ECO:0000313" key="4">
    <source>
        <dbReference type="Proteomes" id="UP000192578"/>
    </source>
</evidence>
<sequence length="342" mass="36511">MHHLRSSIMKAVRISKFGGPEVLQLETVKIPVPQGNQVLVQVKAAGVNPVDTYIRNGGHPAKSEKDLPFTPGSDAAGLVAAVGPDVSDVQVGDRVFVCDLNNLSGSYGEYMLVSSSRRVFPLPERLSFSQGAALGVPYFTVLRALKYKAHAKSGETVFIHGASGGVGLAACQLASAWPLDVVGTASTEEGAKLVRSAGARIVVDHKDPHHRENLKKATNGKGFDIILEMLSNVNLPLDLEVAAEYGRIVIVGSRGKVEIDPRAIMNSETVVTAVMLGKTTDGEFAEMGKDLLKAINDQSVNPIIDLEIPLERASEAHQAKSPVCGESRQAVRLDEKFTNLST</sequence>
<dbReference type="GO" id="GO:0070402">
    <property type="term" value="F:NADPH binding"/>
    <property type="evidence" value="ECO:0007669"/>
    <property type="project" value="TreeGrafter"/>
</dbReference>
<dbReference type="Proteomes" id="UP000192578">
    <property type="component" value="Unassembled WGS sequence"/>
</dbReference>
<accession>A0A1W0WWN3</accession>
<dbReference type="InterPro" id="IPR011032">
    <property type="entry name" value="GroES-like_sf"/>
</dbReference>